<dbReference type="Pfam" id="PF07714">
    <property type="entry name" value="PK_Tyr_Ser-Thr"/>
    <property type="match status" value="1"/>
</dbReference>
<evidence type="ECO:0000259" key="3">
    <source>
        <dbReference type="PROSITE" id="PS50011"/>
    </source>
</evidence>
<dbReference type="AlphaFoldDB" id="A0AAW1KBW3"/>
<protein>
    <recommendedName>
        <fullName evidence="3">Protein kinase domain-containing protein</fullName>
    </recommendedName>
</protein>
<keyword evidence="5" id="KW-1185">Reference proteome</keyword>
<dbReference type="GO" id="GO:0004674">
    <property type="term" value="F:protein serine/threonine kinase activity"/>
    <property type="evidence" value="ECO:0007669"/>
    <property type="project" value="TreeGrafter"/>
</dbReference>
<gene>
    <name evidence="4" type="ORF">RND81_06G183900</name>
</gene>
<proteinExistence type="predicted"/>
<dbReference type="GO" id="GO:0007166">
    <property type="term" value="P:cell surface receptor signaling pathway"/>
    <property type="evidence" value="ECO:0007669"/>
    <property type="project" value="InterPro"/>
</dbReference>
<dbReference type="SUPFAM" id="SSF56112">
    <property type="entry name" value="Protein kinase-like (PK-like)"/>
    <property type="match status" value="1"/>
</dbReference>
<dbReference type="PANTHER" id="PTHR27005">
    <property type="entry name" value="WALL-ASSOCIATED RECEPTOR KINASE-LIKE 21"/>
    <property type="match status" value="1"/>
</dbReference>
<feature type="domain" description="Protein kinase" evidence="3">
    <location>
        <begin position="54"/>
        <end position="327"/>
    </location>
</feature>
<organism evidence="4 5">
    <name type="scientific">Saponaria officinalis</name>
    <name type="common">Common soapwort</name>
    <name type="synonym">Lychnis saponaria</name>
    <dbReference type="NCBI Taxonomy" id="3572"/>
    <lineage>
        <taxon>Eukaryota</taxon>
        <taxon>Viridiplantae</taxon>
        <taxon>Streptophyta</taxon>
        <taxon>Embryophyta</taxon>
        <taxon>Tracheophyta</taxon>
        <taxon>Spermatophyta</taxon>
        <taxon>Magnoliopsida</taxon>
        <taxon>eudicotyledons</taxon>
        <taxon>Gunneridae</taxon>
        <taxon>Pentapetalae</taxon>
        <taxon>Caryophyllales</taxon>
        <taxon>Caryophyllaceae</taxon>
        <taxon>Caryophylleae</taxon>
        <taxon>Saponaria</taxon>
    </lineage>
</organism>
<reference evidence="4" key="1">
    <citation type="submission" date="2024-03" db="EMBL/GenBank/DDBJ databases">
        <title>WGS assembly of Saponaria officinalis var. Norfolk2.</title>
        <authorList>
            <person name="Jenkins J."/>
            <person name="Shu S."/>
            <person name="Grimwood J."/>
            <person name="Barry K."/>
            <person name="Goodstein D."/>
            <person name="Schmutz J."/>
            <person name="Leebens-Mack J."/>
            <person name="Osbourn A."/>
        </authorList>
    </citation>
    <scope>NUCLEOTIDE SEQUENCE [LARGE SCALE GENOMIC DNA]</scope>
    <source>
        <strain evidence="4">JIC</strain>
    </source>
</reference>
<dbReference type="GO" id="GO:0005524">
    <property type="term" value="F:ATP binding"/>
    <property type="evidence" value="ECO:0007669"/>
    <property type="project" value="UniProtKB-KW"/>
</dbReference>
<keyword evidence="1" id="KW-0547">Nucleotide-binding</keyword>
<dbReference type="PIRSF" id="PIRSF000654">
    <property type="entry name" value="Integrin-linked_kinase"/>
    <property type="match status" value="1"/>
</dbReference>
<dbReference type="InterPro" id="IPR000719">
    <property type="entry name" value="Prot_kinase_dom"/>
</dbReference>
<dbReference type="GO" id="GO:0005886">
    <property type="term" value="C:plasma membrane"/>
    <property type="evidence" value="ECO:0007669"/>
    <property type="project" value="TreeGrafter"/>
</dbReference>
<evidence type="ECO:0000256" key="2">
    <source>
        <dbReference type="ARBA" id="ARBA00022840"/>
    </source>
</evidence>
<dbReference type="EMBL" id="JBDFQZ010000006">
    <property type="protein sequence ID" value="KAK9715705.1"/>
    <property type="molecule type" value="Genomic_DNA"/>
</dbReference>
<dbReference type="InterPro" id="IPR045274">
    <property type="entry name" value="WAK-like"/>
</dbReference>
<dbReference type="InterPro" id="IPR011009">
    <property type="entry name" value="Kinase-like_dom_sf"/>
</dbReference>
<sequence>MGQTQTKKTQKTRTKYEHFIKNGGIFLEKQLAISRCQNTGSRQLKTLSIDEIETAINDYDPSLVLGIVESTVYKGVMDDRVVAVKVPRNSEQNSDLISHYLIEAAISVVMNHENLVKIYGCCLETCVPILVYEYMPNGSLFRNLRSNRNRIKWSVRLRVAADIAYGLSYMHNALSRPVVHRDVQSMNILLDQSFRAKLSNFGYSVILTPEEKPRKWSFEGYLGCIDPEYLKTMEVTEKCDVYSFGVLLLELMTGKQPVIMDSNDTNLVDVFVSAVDSNGLTEIIDRDVLGQASDDEIRQVAQLALTCVAKKGEERPTMTDVVQELWRIQDQGGSKLNKIKSKTHKK</sequence>
<dbReference type="Gene3D" id="1.10.510.10">
    <property type="entry name" value="Transferase(Phosphotransferase) domain 1"/>
    <property type="match status" value="1"/>
</dbReference>
<dbReference type="PROSITE" id="PS50011">
    <property type="entry name" value="PROTEIN_KINASE_DOM"/>
    <property type="match status" value="1"/>
</dbReference>
<evidence type="ECO:0000313" key="5">
    <source>
        <dbReference type="Proteomes" id="UP001443914"/>
    </source>
</evidence>
<dbReference type="InterPro" id="IPR001245">
    <property type="entry name" value="Ser-Thr/Tyr_kinase_cat_dom"/>
</dbReference>
<dbReference type="Gene3D" id="3.30.200.20">
    <property type="entry name" value="Phosphorylase Kinase, domain 1"/>
    <property type="match status" value="1"/>
</dbReference>
<accession>A0AAW1KBW3</accession>
<keyword evidence="2" id="KW-0067">ATP-binding</keyword>
<dbReference type="PANTHER" id="PTHR27005:SF468">
    <property type="entry name" value="OS01G0310500 PROTEIN"/>
    <property type="match status" value="1"/>
</dbReference>
<dbReference type="Proteomes" id="UP001443914">
    <property type="component" value="Unassembled WGS sequence"/>
</dbReference>
<comment type="caution">
    <text evidence="4">The sequence shown here is derived from an EMBL/GenBank/DDBJ whole genome shotgun (WGS) entry which is preliminary data.</text>
</comment>
<evidence type="ECO:0000256" key="1">
    <source>
        <dbReference type="ARBA" id="ARBA00022741"/>
    </source>
</evidence>
<evidence type="ECO:0000313" key="4">
    <source>
        <dbReference type="EMBL" id="KAK9715705.1"/>
    </source>
</evidence>
<name>A0AAW1KBW3_SAPOF</name>